<accession>A0AA90S984</accession>
<name>A0AA90S984_9ACTN</name>
<evidence type="ECO:0000313" key="2">
    <source>
        <dbReference type="EMBL" id="MDP0399905.1"/>
    </source>
</evidence>
<keyword evidence="3" id="KW-1185">Reference proteome</keyword>
<dbReference type="InterPro" id="IPR042171">
    <property type="entry name" value="Acyl-CoA_hotdog"/>
</dbReference>
<dbReference type="Proteomes" id="UP001178281">
    <property type="component" value="Unassembled WGS sequence"/>
</dbReference>
<dbReference type="SUPFAM" id="SSF54637">
    <property type="entry name" value="Thioesterase/thiol ester dehydrase-isomerase"/>
    <property type="match status" value="1"/>
</dbReference>
<sequence length="264" mass="28147">MSEPQVSPQFIRSGKGFESLPAAEGRWAPGTLSGPAVAGLLAQVLDTEFGDGLVPARWHCDLFRMVPAGRIDVRTRLIRSGRRIRVAEAEIVHEDTTVVRAAATFYHRAPQPDGLVWTDPRSPQAPAAGAPRLSMACGDGDYLSAEDPSQWLNAERKRVWTVGWRVLDGEDTTPFARAAMVSDTTNLVTGMGTEGVQTINGDVSMALSRAPIGDEIGLEADQFLLVDGVSASSASMFDRTGRFGICTVTGVATGAAVHGPKETR</sequence>
<feature type="domain" description="Acyl-CoA thioesterase-like N-terminal HotDog" evidence="1">
    <location>
        <begin position="25"/>
        <end position="105"/>
    </location>
</feature>
<organism evidence="2 3">
    <name type="scientific">Tsukamurella strandjordii</name>
    <dbReference type="NCBI Taxonomy" id="147577"/>
    <lineage>
        <taxon>Bacteria</taxon>
        <taxon>Bacillati</taxon>
        <taxon>Actinomycetota</taxon>
        <taxon>Actinomycetes</taxon>
        <taxon>Mycobacteriales</taxon>
        <taxon>Tsukamurellaceae</taxon>
        <taxon>Tsukamurella</taxon>
    </lineage>
</organism>
<dbReference type="Pfam" id="PF13622">
    <property type="entry name" value="4HBT_3"/>
    <property type="match status" value="1"/>
</dbReference>
<reference evidence="2" key="1">
    <citation type="submission" date="2023-08" db="EMBL/GenBank/DDBJ databases">
        <title>The draft genome of Tsukamurella strandjordii strain 050030.</title>
        <authorList>
            <person name="Zhao F."/>
            <person name="Feng Y."/>
            <person name="Zong Z."/>
        </authorList>
    </citation>
    <scope>NUCLEOTIDE SEQUENCE</scope>
    <source>
        <strain evidence="2">050030</strain>
    </source>
</reference>
<dbReference type="InterPro" id="IPR029069">
    <property type="entry name" value="HotDog_dom_sf"/>
</dbReference>
<dbReference type="EMBL" id="JAUTIX010000007">
    <property type="protein sequence ID" value="MDP0399905.1"/>
    <property type="molecule type" value="Genomic_DNA"/>
</dbReference>
<evidence type="ECO:0000259" key="1">
    <source>
        <dbReference type="Pfam" id="PF13622"/>
    </source>
</evidence>
<dbReference type="Gene3D" id="2.40.160.210">
    <property type="entry name" value="Acyl-CoA thioesterase, double hotdog domain"/>
    <property type="match status" value="1"/>
</dbReference>
<dbReference type="AlphaFoldDB" id="A0AA90S984"/>
<dbReference type="InterPro" id="IPR049449">
    <property type="entry name" value="TesB_ACOT8-like_N"/>
</dbReference>
<dbReference type="RefSeq" id="WP_220657487.1">
    <property type="nucleotide sequence ID" value="NZ_BAAAII010000008.1"/>
</dbReference>
<comment type="caution">
    <text evidence="2">The sequence shown here is derived from an EMBL/GenBank/DDBJ whole genome shotgun (WGS) entry which is preliminary data.</text>
</comment>
<proteinExistence type="predicted"/>
<gene>
    <name evidence="2" type="ORF">Q7X28_18470</name>
</gene>
<evidence type="ECO:0000313" key="3">
    <source>
        <dbReference type="Proteomes" id="UP001178281"/>
    </source>
</evidence>
<protein>
    <submittedName>
        <fullName evidence="2">Thioesterase family protein</fullName>
    </submittedName>
</protein>